<accession>A0A3R6WU90</accession>
<dbReference type="EMBL" id="MZMZ02002351">
    <property type="protein sequence ID" value="RQM26257.1"/>
    <property type="molecule type" value="Genomic_DNA"/>
</dbReference>
<dbReference type="SMART" id="SM00698">
    <property type="entry name" value="MORN"/>
    <property type="match status" value="6"/>
</dbReference>
<dbReference type="Pfam" id="PF02493">
    <property type="entry name" value="MORN"/>
    <property type="match status" value="7"/>
</dbReference>
<keyword evidence="5" id="KW-1185">Reference proteome</keyword>
<evidence type="ECO:0000313" key="6">
    <source>
        <dbReference type="Proteomes" id="UP000285430"/>
    </source>
</evidence>
<evidence type="ECO:0000256" key="1">
    <source>
        <dbReference type="ARBA" id="ARBA00022737"/>
    </source>
</evidence>
<reference evidence="4 5" key="1">
    <citation type="submission" date="2018-07" db="EMBL/GenBank/DDBJ databases">
        <title>Annotation of Aphanomyces astaci genome assembly.</title>
        <authorList>
            <person name="Studholme D.J."/>
        </authorList>
    </citation>
    <scope>NUCLEOTIDE SEQUENCE [LARGE SCALE GENOMIC DNA]</scope>
    <source>
        <strain evidence="4">Pc</strain>
    </source>
</reference>
<evidence type="ECO:0000313" key="3">
    <source>
        <dbReference type="EMBL" id="RHZ12048.1"/>
    </source>
</evidence>
<dbReference type="VEuPathDB" id="FungiDB:H257_12483"/>
<protein>
    <recommendedName>
        <fullName evidence="8">MORN repeat-containing protein 5</fullName>
    </recommendedName>
</protein>
<dbReference type="EMBL" id="QUTG01003723">
    <property type="protein sequence ID" value="RHY90501.1"/>
    <property type="molecule type" value="Genomic_DNA"/>
</dbReference>
<dbReference type="PANTHER" id="PTHR43215:SF14">
    <property type="entry name" value="RADIAL SPOKE HEAD 1 HOMOLOG"/>
    <property type="match status" value="1"/>
</dbReference>
<evidence type="ECO:0000313" key="2">
    <source>
        <dbReference type="EMBL" id="RHY90501.1"/>
    </source>
</evidence>
<evidence type="ECO:0008006" key="8">
    <source>
        <dbReference type="Google" id="ProtNLM"/>
    </source>
</evidence>
<dbReference type="EMBL" id="QUTH01004822">
    <property type="protein sequence ID" value="RHZ12048.1"/>
    <property type="molecule type" value="Genomic_DNA"/>
</dbReference>
<gene>
    <name evidence="4" type="ORF">B5M09_003627</name>
    <name evidence="2" type="ORF">DYB35_009636</name>
    <name evidence="3" type="ORF">DYB37_009853</name>
</gene>
<dbReference type="Gene3D" id="2.20.110.10">
    <property type="entry name" value="Histone H3 K4-specific methyltransferase SET7/9 N-terminal domain"/>
    <property type="match status" value="3"/>
</dbReference>
<proteinExistence type="predicted"/>
<name>A0A3R6WU90_APHAT</name>
<reference evidence="6 7" key="2">
    <citation type="submission" date="2018-08" db="EMBL/GenBank/DDBJ databases">
        <title>Aphanomyces genome sequencing and annotation.</title>
        <authorList>
            <person name="Minardi D."/>
            <person name="Oidtmann B."/>
            <person name="Van Der Giezen M."/>
            <person name="Studholme D.J."/>
        </authorList>
    </citation>
    <scope>NUCLEOTIDE SEQUENCE [LARGE SCALE GENOMIC DNA]</scope>
    <source>
        <strain evidence="3 6">Da</strain>
        <strain evidence="2 7">Sv</strain>
    </source>
</reference>
<organism evidence="2 7">
    <name type="scientific">Aphanomyces astaci</name>
    <name type="common">Crayfish plague agent</name>
    <dbReference type="NCBI Taxonomy" id="112090"/>
    <lineage>
        <taxon>Eukaryota</taxon>
        <taxon>Sar</taxon>
        <taxon>Stramenopiles</taxon>
        <taxon>Oomycota</taxon>
        <taxon>Saprolegniomycetes</taxon>
        <taxon>Saprolegniales</taxon>
        <taxon>Verrucalvaceae</taxon>
        <taxon>Aphanomyces</taxon>
    </lineage>
</organism>
<dbReference type="SUPFAM" id="SSF82185">
    <property type="entry name" value="Histone H3 K4-specific methyltransferase SET7/9 N-terminal domain"/>
    <property type="match status" value="2"/>
</dbReference>
<keyword evidence="1" id="KW-0677">Repeat</keyword>
<dbReference type="Proteomes" id="UP000285430">
    <property type="component" value="Unassembled WGS sequence"/>
</dbReference>
<sequence>MIHHATNVTQGTLHYYDGDFYKGHWKDGKMDAHGVYQFHNGDRYDGEWVEDQRHGRGTIVYKGGDGHIHEKYEGEWCRGQMHGNGAYWYGDGSLYEGEWKSDQMHGNGTPGRDGVYKWRKGELVFKNRDVFVGEWGRDGNVACGVLTFANGDKYEGQVVGYMRHGSGTFYCKTDGKSYHGEWQHNKKHGSGSLRFPSGEVLRGEWKEGSLVPGSLVLTLAPASPWLDPLY</sequence>
<evidence type="ECO:0000313" key="5">
    <source>
        <dbReference type="Proteomes" id="UP000284702"/>
    </source>
</evidence>
<dbReference type="AlphaFoldDB" id="A0A3R6WU90"/>
<dbReference type="PANTHER" id="PTHR43215">
    <property type="entry name" value="RADIAL SPOKE HEAD 1 HOMOLOG"/>
    <property type="match status" value="1"/>
</dbReference>
<dbReference type="InterPro" id="IPR003409">
    <property type="entry name" value="MORN"/>
</dbReference>
<dbReference type="GO" id="GO:0005829">
    <property type="term" value="C:cytosol"/>
    <property type="evidence" value="ECO:0007669"/>
    <property type="project" value="TreeGrafter"/>
</dbReference>
<evidence type="ECO:0000313" key="7">
    <source>
        <dbReference type="Proteomes" id="UP000285712"/>
    </source>
</evidence>
<dbReference type="Proteomes" id="UP000284702">
    <property type="component" value="Unassembled WGS sequence"/>
</dbReference>
<dbReference type="Proteomes" id="UP000285712">
    <property type="component" value="Unassembled WGS sequence"/>
</dbReference>
<comment type="caution">
    <text evidence="2">The sequence shown here is derived from an EMBL/GenBank/DDBJ whole genome shotgun (WGS) entry which is preliminary data.</text>
</comment>
<evidence type="ECO:0000313" key="4">
    <source>
        <dbReference type="EMBL" id="RQM26257.1"/>
    </source>
</evidence>